<reference evidence="2" key="1">
    <citation type="submission" date="2021-01" db="EMBL/GenBank/DDBJ databases">
        <authorList>
            <consortium name="Aspergillus puulaauensis MK2 genome sequencing consortium"/>
            <person name="Kazuki M."/>
            <person name="Futagami T."/>
        </authorList>
    </citation>
    <scope>NUCLEOTIDE SEQUENCE</scope>
    <source>
        <strain evidence="2">MK2</strain>
    </source>
</reference>
<dbReference type="Gene3D" id="3.40.50.150">
    <property type="entry name" value="Vaccinia Virus protein VP39"/>
    <property type="match status" value="1"/>
</dbReference>
<dbReference type="GeneID" id="64978967"/>
<protein>
    <recommendedName>
        <fullName evidence="4">S-adenosyl-L-methionine-dependent methyltransferase</fullName>
    </recommendedName>
</protein>
<keyword evidence="3" id="KW-1185">Reference proteome</keyword>
<dbReference type="EMBL" id="AP024449">
    <property type="protein sequence ID" value="BCS28970.1"/>
    <property type="molecule type" value="Genomic_DNA"/>
</dbReference>
<dbReference type="AlphaFoldDB" id="A0A7R7XWF9"/>
<evidence type="ECO:0000313" key="2">
    <source>
        <dbReference type="EMBL" id="BCS28970.1"/>
    </source>
</evidence>
<gene>
    <name evidence="2" type="ORF">APUU_70540A</name>
</gene>
<dbReference type="RefSeq" id="XP_041561156.1">
    <property type="nucleotide sequence ID" value="XM_041695424.1"/>
</dbReference>
<dbReference type="SUPFAM" id="SSF53335">
    <property type="entry name" value="S-adenosyl-L-methionine-dependent methyltransferases"/>
    <property type="match status" value="1"/>
</dbReference>
<organism evidence="2 3">
    <name type="scientific">Aspergillus puulaauensis</name>
    <dbReference type="NCBI Taxonomy" id="1220207"/>
    <lineage>
        <taxon>Eukaryota</taxon>
        <taxon>Fungi</taxon>
        <taxon>Dikarya</taxon>
        <taxon>Ascomycota</taxon>
        <taxon>Pezizomycotina</taxon>
        <taxon>Eurotiomycetes</taxon>
        <taxon>Eurotiomycetidae</taxon>
        <taxon>Eurotiales</taxon>
        <taxon>Aspergillaceae</taxon>
        <taxon>Aspergillus</taxon>
    </lineage>
</organism>
<dbReference type="Proteomes" id="UP000654913">
    <property type="component" value="Chromosome 7"/>
</dbReference>
<evidence type="ECO:0008006" key="4">
    <source>
        <dbReference type="Google" id="ProtNLM"/>
    </source>
</evidence>
<accession>A0A7R7XWF9</accession>
<dbReference type="OrthoDB" id="61390at2759"/>
<dbReference type="KEGG" id="apuu:APUU_70540A"/>
<dbReference type="InterPro" id="IPR029063">
    <property type="entry name" value="SAM-dependent_MTases_sf"/>
</dbReference>
<evidence type="ECO:0000256" key="1">
    <source>
        <dbReference type="SAM" id="MobiDB-lite"/>
    </source>
</evidence>
<reference evidence="2" key="2">
    <citation type="submission" date="2021-02" db="EMBL/GenBank/DDBJ databases">
        <title>Aspergillus puulaauensis MK2 genome sequence.</title>
        <authorList>
            <person name="Futagami T."/>
            <person name="Mori K."/>
            <person name="Kadooka C."/>
            <person name="Tanaka T."/>
        </authorList>
    </citation>
    <scope>NUCLEOTIDE SEQUENCE</scope>
    <source>
        <strain evidence="2">MK2</strain>
    </source>
</reference>
<name>A0A7R7XWF9_9EURO</name>
<proteinExistence type="predicted"/>
<feature type="compositionally biased region" description="Basic and acidic residues" evidence="1">
    <location>
        <begin position="143"/>
        <end position="164"/>
    </location>
</feature>
<feature type="region of interest" description="Disordered" evidence="1">
    <location>
        <begin position="143"/>
        <end position="166"/>
    </location>
</feature>
<evidence type="ECO:0000313" key="3">
    <source>
        <dbReference type="Proteomes" id="UP000654913"/>
    </source>
</evidence>
<sequence length="357" mass="39473">MNLRTLFSKQSTNKSLVYGLDHAILNTPIPPPSMWMNLGYWKDTSDFPTACAALLDQVLITASLIDEDGHAKAHLAQKKLRLLDVGIGCGDQSLRILGYKKRDGKSSTTGVTEKGVDESKAPLFESYVGVTSLPVQAELASQRIEHHLSSPSSSDKEKVERDNTKPNSRAQIFCADAANPSSWPSELHTSLGPFQTETETQTQDGKEGETENWLLALDTLYHFHPSRTPLFKYTYSTLHASIMTFDLLLPSSPRLSLWTRLLLRLLCLFSGTPYSNFHTEEEYTALLVAAGYDIGKIVFRDISEDVFAGIAGFCQRRGEVVSAYGMGKMGKFKGAGRMFGWWARTGVVRGVVVVARV</sequence>